<evidence type="ECO:0000256" key="3">
    <source>
        <dbReference type="ARBA" id="ARBA00023027"/>
    </source>
</evidence>
<evidence type="ECO:0000259" key="4">
    <source>
        <dbReference type="Pfam" id="PF01370"/>
    </source>
</evidence>
<dbReference type="STRING" id="1105367.CG50_00525"/>
<feature type="domain" description="NAD-dependent epimerase/dehydratase" evidence="4">
    <location>
        <begin position="7"/>
        <end position="168"/>
    </location>
</feature>
<evidence type="ECO:0000256" key="2">
    <source>
        <dbReference type="ARBA" id="ARBA00023002"/>
    </source>
</evidence>
<sequence>MAKYKRILITGAAGRLGSRLRGGLAHLADTIRLTDVNPIADLGPNEEFVQADLDDLDAVVAACEGCDAIVHFGARADEDKWQVILHSNIIGGYNVYEGARRGGAKRVVYASSVHAIGFHKIVDQIDAHAPHRPDSLYGVAKCFMEDLSRMYFDKFGLESVCCRIFSSFPEPADRRHLWSYLSFDDCVRMVEASLRAPVVEHTILFATSDNREKGFDNRLAGHIGFHPQDNTEPFRAAMEAATPEIDPKLPRFRFLGGYMTELPHPDDAKA</sequence>
<protein>
    <submittedName>
        <fullName evidence="5">NAD-dependent dehydratase</fullName>
    </submittedName>
</protein>
<name>A0A086XXN7_9RHOB</name>
<dbReference type="eggNOG" id="COG0451">
    <property type="taxonomic scope" value="Bacteria"/>
</dbReference>
<reference evidence="5 6" key="1">
    <citation type="submission" date="2014-03" db="EMBL/GenBank/DDBJ databases">
        <title>Genome of Paenirhodobacter enshiensis DW2-9.</title>
        <authorList>
            <person name="Wang D."/>
            <person name="Wang G."/>
        </authorList>
    </citation>
    <scope>NUCLEOTIDE SEQUENCE [LARGE SCALE GENOMIC DNA]</scope>
    <source>
        <strain evidence="5 6">DW2-9</strain>
    </source>
</reference>
<dbReference type="OrthoDB" id="8770295at2"/>
<gene>
    <name evidence="5" type="ORF">CG50_00525</name>
</gene>
<dbReference type="RefSeq" id="WP_036636939.1">
    <property type="nucleotide sequence ID" value="NZ_JFZB01000012.1"/>
</dbReference>
<dbReference type="AlphaFoldDB" id="A0A086XXN7"/>
<dbReference type="SUPFAM" id="SSF51735">
    <property type="entry name" value="NAD(P)-binding Rossmann-fold domains"/>
    <property type="match status" value="1"/>
</dbReference>
<dbReference type="EMBL" id="JFZB01000012">
    <property type="protein sequence ID" value="KFI26787.1"/>
    <property type="molecule type" value="Genomic_DNA"/>
</dbReference>
<evidence type="ECO:0000313" key="6">
    <source>
        <dbReference type="Proteomes" id="UP000028824"/>
    </source>
</evidence>
<organism evidence="5 6">
    <name type="scientific">Paenirhodobacter enshiensis</name>
    <dbReference type="NCBI Taxonomy" id="1105367"/>
    <lineage>
        <taxon>Bacteria</taxon>
        <taxon>Pseudomonadati</taxon>
        <taxon>Pseudomonadota</taxon>
        <taxon>Alphaproteobacteria</taxon>
        <taxon>Rhodobacterales</taxon>
        <taxon>Rhodobacter group</taxon>
        <taxon>Paenirhodobacter</taxon>
    </lineage>
</organism>
<keyword evidence="2" id="KW-0560">Oxidoreductase</keyword>
<dbReference type="InterPro" id="IPR001509">
    <property type="entry name" value="Epimerase_deHydtase"/>
</dbReference>
<dbReference type="PANTHER" id="PTHR43103">
    <property type="entry name" value="NUCLEOSIDE-DIPHOSPHATE-SUGAR EPIMERASE"/>
    <property type="match status" value="1"/>
</dbReference>
<comment type="caution">
    <text evidence="5">The sequence shown here is derived from an EMBL/GenBank/DDBJ whole genome shotgun (WGS) entry which is preliminary data.</text>
</comment>
<accession>A0A086XXN7</accession>
<dbReference type="PANTHER" id="PTHR43103:SF5">
    <property type="entry name" value="4-EPIMERASE, PUTATIVE (AFU_ORTHOLOGUE AFUA_7G00360)-RELATED"/>
    <property type="match status" value="1"/>
</dbReference>
<comment type="similarity">
    <text evidence="1">Belongs to the NAD(P)-dependent epimerase/dehydratase family.</text>
</comment>
<keyword evidence="3" id="KW-0520">NAD</keyword>
<dbReference type="Pfam" id="PF01370">
    <property type="entry name" value="Epimerase"/>
    <property type="match status" value="1"/>
</dbReference>
<dbReference type="Proteomes" id="UP000028824">
    <property type="component" value="Unassembled WGS sequence"/>
</dbReference>
<dbReference type="InterPro" id="IPR036291">
    <property type="entry name" value="NAD(P)-bd_dom_sf"/>
</dbReference>
<dbReference type="GO" id="GO:0016491">
    <property type="term" value="F:oxidoreductase activity"/>
    <property type="evidence" value="ECO:0007669"/>
    <property type="project" value="UniProtKB-KW"/>
</dbReference>
<proteinExistence type="inferred from homology"/>
<evidence type="ECO:0000313" key="5">
    <source>
        <dbReference type="EMBL" id="KFI26787.1"/>
    </source>
</evidence>
<keyword evidence="6" id="KW-1185">Reference proteome</keyword>
<evidence type="ECO:0000256" key="1">
    <source>
        <dbReference type="ARBA" id="ARBA00007637"/>
    </source>
</evidence>
<dbReference type="Gene3D" id="3.40.50.720">
    <property type="entry name" value="NAD(P)-binding Rossmann-like Domain"/>
    <property type="match status" value="1"/>
</dbReference>